<evidence type="ECO:0000313" key="1">
    <source>
        <dbReference type="EMBL" id="KAL3088676.1"/>
    </source>
</evidence>
<organism evidence="1 2">
    <name type="scientific">Heterodera trifolii</name>
    <dbReference type="NCBI Taxonomy" id="157864"/>
    <lineage>
        <taxon>Eukaryota</taxon>
        <taxon>Metazoa</taxon>
        <taxon>Ecdysozoa</taxon>
        <taxon>Nematoda</taxon>
        <taxon>Chromadorea</taxon>
        <taxon>Rhabditida</taxon>
        <taxon>Tylenchina</taxon>
        <taxon>Tylenchomorpha</taxon>
        <taxon>Tylenchoidea</taxon>
        <taxon>Heteroderidae</taxon>
        <taxon>Heteroderinae</taxon>
        <taxon>Heterodera</taxon>
    </lineage>
</organism>
<sequence length="302" mass="34054">MDSFPNIDHVDLQFRHPFTMIVSGSTGSGKSEWVMRLLHNLEKMISTPIERVIYGYGELNTNILNLQRTGKIGNVPVTVHSGVPSAEQVRDCAKKEKLLLILDDLVVGMSQQYLDALFTRGSHNWGVSVILVTQHLFNKELRVSRTNSHYLVLMRNPAGALQIRTIATHLFPSRTAYFMEAYRDACAKNFGYLLVDMHPETFLQNICNAKKAKIVIREASDEQILCLVEICLNILKGRVPLHPRHLKRLKTHAQVLRRLTRTRCSRSAKKVLLQHGDGLSAIVGLIASIALPLIADVIENYK</sequence>
<keyword evidence="2" id="KW-1185">Reference proteome</keyword>
<protein>
    <recommendedName>
        <fullName evidence="3">AAA+ ATPase domain-containing protein</fullName>
    </recommendedName>
</protein>
<gene>
    <name evidence="1" type="ORF">niasHT_023294</name>
</gene>
<dbReference type="AlphaFoldDB" id="A0ABD2JDI5"/>
<name>A0ABD2JDI5_9BILA</name>
<comment type="caution">
    <text evidence="1">The sequence shown here is derived from an EMBL/GenBank/DDBJ whole genome shotgun (WGS) entry which is preliminary data.</text>
</comment>
<evidence type="ECO:0008006" key="3">
    <source>
        <dbReference type="Google" id="ProtNLM"/>
    </source>
</evidence>
<reference evidence="1 2" key="1">
    <citation type="submission" date="2024-10" db="EMBL/GenBank/DDBJ databases">
        <authorList>
            <person name="Kim D."/>
        </authorList>
    </citation>
    <scope>NUCLEOTIDE SEQUENCE [LARGE SCALE GENOMIC DNA]</scope>
    <source>
        <strain evidence="1">BH-2024</strain>
    </source>
</reference>
<dbReference type="InterPro" id="IPR027417">
    <property type="entry name" value="P-loop_NTPase"/>
</dbReference>
<evidence type="ECO:0000313" key="2">
    <source>
        <dbReference type="Proteomes" id="UP001620626"/>
    </source>
</evidence>
<dbReference type="EMBL" id="JBICBT010000998">
    <property type="protein sequence ID" value="KAL3088676.1"/>
    <property type="molecule type" value="Genomic_DNA"/>
</dbReference>
<proteinExistence type="predicted"/>
<accession>A0ABD2JDI5</accession>
<dbReference type="SUPFAM" id="SSF52540">
    <property type="entry name" value="P-loop containing nucleoside triphosphate hydrolases"/>
    <property type="match status" value="1"/>
</dbReference>
<dbReference type="Proteomes" id="UP001620626">
    <property type="component" value="Unassembled WGS sequence"/>
</dbReference>